<protein>
    <submittedName>
        <fullName evidence="2">Uncharacterized protein</fullName>
    </submittedName>
</protein>
<organism evidence="2 3">
    <name type="scientific">Nocardiopsis alba</name>
    <dbReference type="NCBI Taxonomy" id="53437"/>
    <lineage>
        <taxon>Bacteria</taxon>
        <taxon>Bacillati</taxon>
        <taxon>Actinomycetota</taxon>
        <taxon>Actinomycetes</taxon>
        <taxon>Streptosporangiales</taxon>
        <taxon>Nocardiopsidaceae</taxon>
        <taxon>Nocardiopsis</taxon>
    </lineage>
</organism>
<evidence type="ECO:0000256" key="1">
    <source>
        <dbReference type="SAM" id="MobiDB-lite"/>
    </source>
</evidence>
<dbReference type="EMBL" id="JAYMRS010000006">
    <property type="protein sequence ID" value="MFB8769526.1"/>
    <property type="molecule type" value="Genomic_DNA"/>
</dbReference>
<evidence type="ECO:0000313" key="2">
    <source>
        <dbReference type="EMBL" id="MFB8769526.1"/>
    </source>
</evidence>
<name>A0ABV5DY67_9ACTN</name>
<dbReference type="RefSeq" id="WP_187294530.1">
    <property type="nucleotide sequence ID" value="NZ_JAYMRS010000006.1"/>
</dbReference>
<reference evidence="2 3" key="1">
    <citation type="submission" date="2024-01" db="EMBL/GenBank/DDBJ databases">
        <title>Genome mining of biosynthetic gene clusters to explore secondary metabolites of Streptomyces sp.</title>
        <authorList>
            <person name="Baig A."/>
            <person name="Ajitkumar Shintre N."/>
            <person name="Kumar H."/>
            <person name="Anbarasu A."/>
            <person name="Ramaiah S."/>
        </authorList>
    </citation>
    <scope>NUCLEOTIDE SEQUENCE [LARGE SCALE GENOMIC DNA]</scope>
    <source>
        <strain evidence="2 3">A01</strain>
    </source>
</reference>
<feature type="region of interest" description="Disordered" evidence="1">
    <location>
        <begin position="1"/>
        <end position="47"/>
    </location>
</feature>
<accession>A0ABV5DY67</accession>
<keyword evidence="3" id="KW-1185">Reference proteome</keyword>
<feature type="compositionally biased region" description="Basic and acidic residues" evidence="1">
    <location>
        <begin position="10"/>
        <end position="25"/>
    </location>
</feature>
<gene>
    <name evidence="2" type="ORF">VSQ78_17600</name>
</gene>
<comment type="caution">
    <text evidence="2">The sequence shown here is derived from an EMBL/GenBank/DDBJ whole genome shotgun (WGS) entry which is preliminary data.</text>
</comment>
<proteinExistence type="predicted"/>
<sequence>MRAPGTAVYGRHEDNSSSDGHKPERPIPPPTSDDGGSGGGRHERDDE</sequence>
<dbReference type="Proteomes" id="UP001585053">
    <property type="component" value="Unassembled WGS sequence"/>
</dbReference>
<evidence type="ECO:0000313" key="3">
    <source>
        <dbReference type="Proteomes" id="UP001585053"/>
    </source>
</evidence>